<keyword evidence="10 11" id="KW-0472">Membrane</keyword>
<dbReference type="GO" id="GO:0005524">
    <property type="term" value="F:ATP binding"/>
    <property type="evidence" value="ECO:0007669"/>
    <property type="project" value="UniProtKB-UniRule"/>
</dbReference>
<dbReference type="InterPro" id="IPR008250">
    <property type="entry name" value="ATPase_P-typ_transduc_dom_A_sf"/>
</dbReference>
<reference evidence="14" key="1">
    <citation type="submission" date="2014-05" db="EMBL/GenBank/DDBJ databases">
        <authorList>
            <person name="Kube M."/>
        </authorList>
    </citation>
    <scope>NUCLEOTIDE SEQUENCE [LARGE SCALE GENOMIC DNA]</scope>
</reference>
<dbReference type="SUPFAM" id="SSF81665">
    <property type="entry name" value="Calcium ATPase, transmembrane domain M"/>
    <property type="match status" value="1"/>
</dbReference>
<gene>
    <name evidence="13" type="ORF">Aocu_05740</name>
</gene>
<dbReference type="Proteomes" id="UP000032434">
    <property type="component" value="Chromosome 1"/>
</dbReference>
<dbReference type="SFLD" id="SFLDS00003">
    <property type="entry name" value="Haloacid_Dehalogenase"/>
    <property type="match status" value="1"/>
</dbReference>
<dbReference type="KEGG" id="aoc:Aocu_05740"/>
<evidence type="ECO:0000256" key="10">
    <source>
        <dbReference type="ARBA" id="ARBA00023136"/>
    </source>
</evidence>
<feature type="transmembrane region" description="Helical" evidence="11">
    <location>
        <begin position="241"/>
        <end position="263"/>
    </location>
</feature>
<dbReference type="SFLD" id="SFLDG00002">
    <property type="entry name" value="C1.7:_P-type_atpase_like"/>
    <property type="match status" value="1"/>
</dbReference>
<dbReference type="FunFam" id="2.70.150.10:FF:000002">
    <property type="entry name" value="Copper-transporting ATPase 1, putative"/>
    <property type="match status" value="1"/>
</dbReference>
<feature type="transmembrane region" description="Helical" evidence="11">
    <location>
        <begin position="269"/>
        <end position="293"/>
    </location>
</feature>
<dbReference type="SUPFAM" id="SSF81660">
    <property type="entry name" value="Metal cation-transporting ATPase, ATP-binding domain N"/>
    <property type="match status" value="1"/>
</dbReference>
<keyword evidence="11" id="KW-1003">Cell membrane</keyword>
<comment type="subcellular location">
    <subcellularLocation>
        <location evidence="1">Cell membrane</location>
        <topology evidence="1">Multi-pass membrane protein</topology>
    </subcellularLocation>
</comment>
<evidence type="ECO:0000256" key="7">
    <source>
        <dbReference type="ARBA" id="ARBA00022842"/>
    </source>
</evidence>
<protein>
    <submittedName>
        <fullName evidence="13">P-type cation transporting ATPase</fullName>
    </submittedName>
</protein>
<dbReference type="InterPro" id="IPR018303">
    <property type="entry name" value="ATPase_P-typ_P_site"/>
</dbReference>
<evidence type="ECO:0000256" key="4">
    <source>
        <dbReference type="ARBA" id="ARBA00022723"/>
    </source>
</evidence>
<evidence type="ECO:0000256" key="2">
    <source>
        <dbReference type="ARBA" id="ARBA00006024"/>
    </source>
</evidence>
<dbReference type="PRINTS" id="PR00119">
    <property type="entry name" value="CATATPASE"/>
</dbReference>
<evidence type="ECO:0000256" key="8">
    <source>
        <dbReference type="ARBA" id="ARBA00022967"/>
    </source>
</evidence>
<dbReference type="RefSeq" id="WP_045749172.1">
    <property type="nucleotide sequence ID" value="NZ_FUZK01000003.1"/>
</dbReference>
<evidence type="ECO:0000259" key="12">
    <source>
        <dbReference type="Pfam" id="PF00122"/>
    </source>
</evidence>
<evidence type="ECO:0000256" key="3">
    <source>
        <dbReference type="ARBA" id="ARBA00022692"/>
    </source>
</evidence>
<keyword evidence="7" id="KW-0460">Magnesium</keyword>
<dbReference type="GO" id="GO:0005886">
    <property type="term" value="C:plasma membrane"/>
    <property type="evidence" value="ECO:0007669"/>
    <property type="project" value="UniProtKB-SubCell"/>
</dbReference>
<dbReference type="InParanoid" id="A0A061AI55"/>
<dbReference type="HOGENOM" id="CLU_001771_6_3_14"/>
<evidence type="ECO:0000256" key="6">
    <source>
        <dbReference type="ARBA" id="ARBA00022840"/>
    </source>
</evidence>
<keyword evidence="14" id="KW-1185">Reference proteome</keyword>
<dbReference type="NCBIfam" id="TIGR01494">
    <property type="entry name" value="ATPase_P-type"/>
    <property type="match status" value="1"/>
</dbReference>
<dbReference type="InterPro" id="IPR059000">
    <property type="entry name" value="ATPase_P-type_domA"/>
</dbReference>
<feature type="transmembrane region" description="Helical" evidence="11">
    <location>
        <begin position="574"/>
        <end position="593"/>
    </location>
</feature>
<dbReference type="PRINTS" id="PR00941">
    <property type="entry name" value="CDATPASE"/>
</dbReference>
<dbReference type="InterPro" id="IPR027256">
    <property type="entry name" value="P-typ_ATPase_IB"/>
</dbReference>
<dbReference type="SUPFAM" id="SSF81653">
    <property type="entry name" value="Calcium ATPase, transduction domain A"/>
    <property type="match status" value="1"/>
</dbReference>
<keyword evidence="3 11" id="KW-0812">Transmembrane</keyword>
<dbReference type="InterPro" id="IPR023299">
    <property type="entry name" value="ATPase_P-typ_cyto_dom_N"/>
</dbReference>
<keyword evidence="8" id="KW-1278">Translocase</keyword>
<dbReference type="NCBIfam" id="TIGR01525">
    <property type="entry name" value="ATPase-IB_hvy"/>
    <property type="match status" value="1"/>
</dbReference>
<dbReference type="InterPro" id="IPR001757">
    <property type="entry name" value="P_typ_ATPase"/>
</dbReference>
<comment type="similarity">
    <text evidence="2 11">Belongs to the cation transport ATPase (P-type) (TC 3.A.3) family. Type IB subfamily.</text>
</comment>
<dbReference type="PANTHER" id="PTHR43079:SF1">
    <property type="entry name" value="CADMIUM_ZINC-TRANSPORTING ATPASE HMA1, CHLOROPLASTIC-RELATED"/>
    <property type="match status" value="1"/>
</dbReference>
<organism evidence="13 14">
    <name type="scientific">Acholeplasma oculi</name>
    <dbReference type="NCBI Taxonomy" id="35623"/>
    <lineage>
        <taxon>Bacteria</taxon>
        <taxon>Bacillati</taxon>
        <taxon>Mycoplasmatota</taxon>
        <taxon>Mollicutes</taxon>
        <taxon>Acholeplasmatales</taxon>
        <taxon>Acholeplasmataceae</taxon>
        <taxon>Acholeplasma</taxon>
    </lineage>
</organism>
<dbReference type="InterPro" id="IPR036412">
    <property type="entry name" value="HAD-like_sf"/>
</dbReference>
<evidence type="ECO:0000313" key="14">
    <source>
        <dbReference type="Proteomes" id="UP000032434"/>
    </source>
</evidence>
<keyword evidence="5 11" id="KW-0547">Nucleotide-binding</keyword>
<dbReference type="InterPro" id="IPR051949">
    <property type="entry name" value="Cation_Transport_ATPase"/>
</dbReference>
<dbReference type="Gene3D" id="3.40.50.1000">
    <property type="entry name" value="HAD superfamily/HAD-like"/>
    <property type="match status" value="1"/>
</dbReference>
<keyword evidence="6 11" id="KW-0067">ATP-binding</keyword>
<dbReference type="EMBL" id="LK028559">
    <property type="protein sequence ID" value="CDR30647.1"/>
    <property type="molecule type" value="Genomic_DNA"/>
</dbReference>
<dbReference type="GO" id="GO:0019829">
    <property type="term" value="F:ATPase-coupled monoatomic cation transmembrane transporter activity"/>
    <property type="evidence" value="ECO:0007669"/>
    <property type="project" value="InterPro"/>
</dbReference>
<dbReference type="PROSITE" id="PS01229">
    <property type="entry name" value="COF_2"/>
    <property type="match status" value="1"/>
</dbReference>
<dbReference type="Pfam" id="PF00702">
    <property type="entry name" value="Hydrolase"/>
    <property type="match status" value="1"/>
</dbReference>
<evidence type="ECO:0000256" key="9">
    <source>
        <dbReference type="ARBA" id="ARBA00022989"/>
    </source>
</evidence>
<dbReference type="GO" id="GO:0016887">
    <property type="term" value="F:ATP hydrolysis activity"/>
    <property type="evidence" value="ECO:0007669"/>
    <property type="project" value="InterPro"/>
</dbReference>
<sequence>MENTKQKLNIELIFVVSSIILIVTAFILQSTILSSDDLIILILFAVSFVLGGFFKAYEGVVETIENKALNVEILMILAAISAFIVGNAAEGALLIMIFGLSGLLESYAHSKSTKELTSLLNLSPDLATKYEDGVETVVSVNDLTIGDIVIVKVGDSIPVDGIISRGNSSINEAAITGESMPVSKKINDKVYAGTFNLSSPILVEIKSNPNEFVVNKIIDLVTDAQDNQGVKQTKIEKIEKWYVYIVILLALGFMFIPPLFGILPFEESFYRGTVVLVVGSPCALMASIAPSMLSTISNAARKRILIKGGSHLETLAGIKAVIFDKTGTITKGEPSVVEVNIDSKYPKQDILDVIYSMEKLSTHPLAYAITSYLSDKATYTGSKVIEVPGHGMELKLGKDIYRVGRFEHIDAHFLSPQMLKSKSLGQSIVEIILNDQLIGYIALKDELRPDIQKSIQSLKDLGITPILLTGDNQETATIIAKEAGIEQVIAGALPHEKKNYVDQMKVKYGSVMMIGDGINDAPALASADCGAAMGSGTDLSLETADVIFMNNNLGNVSTLIKLAKANQTIIYQNMIFSISVIVILLLTNVFGLIKLPLGVIAHEGSTILVILNSLRMLLKK</sequence>
<feature type="transmembrane region" description="Helical" evidence="11">
    <location>
        <begin position="599"/>
        <end position="618"/>
    </location>
</feature>
<dbReference type="OrthoDB" id="9813266at2"/>
<dbReference type="AlphaFoldDB" id="A0A061AI55"/>
<dbReference type="PANTHER" id="PTHR43079">
    <property type="entry name" value="PROBABLE CADMIUM/ZINC-TRANSPORTING ATPASE HMA1"/>
    <property type="match status" value="1"/>
</dbReference>
<feature type="transmembrane region" description="Helical" evidence="11">
    <location>
        <begin position="38"/>
        <end position="57"/>
    </location>
</feature>
<feature type="transmembrane region" description="Helical" evidence="11">
    <location>
        <begin position="69"/>
        <end position="85"/>
    </location>
</feature>
<dbReference type="PROSITE" id="PS00154">
    <property type="entry name" value="ATPASE_E1_E2"/>
    <property type="match status" value="1"/>
</dbReference>
<dbReference type="InterPro" id="IPR044492">
    <property type="entry name" value="P_typ_ATPase_HD_dom"/>
</dbReference>
<evidence type="ECO:0000256" key="1">
    <source>
        <dbReference type="ARBA" id="ARBA00004651"/>
    </source>
</evidence>
<dbReference type="Gene3D" id="3.40.1110.10">
    <property type="entry name" value="Calcium-transporting ATPase, cytoplasmic domain N"/>
    <property type="match status" value="1"/>
</dbReference>
<dbReference type="GO" id="GO:0046872">
    <property type="term" value="F:metal ion binding"/>
    <property type="evidence" value="ECO:0007669"/>
    <property type="project" value="UniProtKB-KW"/>
</dbReference>
<keyword evidence="4 11" id="KW-0479">Metal-binding</keyword>
<dbReference type="Gene3D" id="2.70.150.10">
    <property type="entry name" value="Calcium-transporting ATPase, cytoplasmic transduction domain A"/>
    <property type="match status" value="1"/>
</dbReference>
<evidence type="ECO:0000256" key="5">
    <source>
        <dbReference type="ARBA" id="ARBA00022741"/>
    </source>
</evidence>
<feature type="transmembrane region" description="Helical" evidence="11">
    <location>
        <begin position="12"/>
        <end position="32"/>
    </location>
</feature>
<dbReference type="FunCoup" id="A0A061AI55">
    <property type="interactions" value="21"/>
</dbReference>
<evidence type="ECO:0000256" key="11">
    <source>
        <dbReference type="RuleBase" id="RU362081"/>
    </source>
</evidence>
<dbReference type="Pfam" id="PF00122">
    <property type="entry name" value="E1-E2_ATPase"/>
    <property type="match status" value="1"/>
</dbReference>
<dbReference type="NCBIfam" id="TIGR01512">
    <property type="entry name" value="ATPase-IB2_Cd"/>
    <property type="match status" value="1"/>
</dbReference>
<dbReference type="PATRIC" id="fig|35623.3.peg.574"/>
<keyword evidence="9 11" id="KW-1133">Transmembrane helix</keyword>
<accession>A0A061AI55</accession>
<dbReference type="SFLD" id="SFLDF00027">
    <property type="entry name" value="p-type_atpase"/>
    <property type="match status" value="1"/>
</dbReference>
<dbReference type="SUPFAM" id="SSF56784">
    <property type="entry name" value="HAD-like"/>
    <property type="match status" value="1"/>
</dbReference>
<evidence type="ECO:0000313" key="13">
    <source>
        <dbReference type="EMBL" id="CDR30647.1"/>
    </source>
</evidence>
<dbReference type="InterPro" id="IPR023298">
    <property type="entry name" value="ATPase_P-typ_TM_dom_sf"/>
</dbReference>
<feature type="domain" description="P-type ATPase A" evidence="12">
    <location>
        <begin position="122"/>
        <end position="221"/>
    </location>
</feature>
<dbReference type="InterPro" id="IPR023214">
    <property type="entry name" value="HAD_sf"/>
</dbReference>
<proteinExistence type="inferred from homology"/>
<name>A0A061AI55_9MOLU</name>
<dbReference type="STRING" id="35623.Aocu_05740"/>
<feature type="transmembrane region" description="Helical" evidence="11">
    <location>
        <begin position="91"/>
        <end position="108"/>
    </location>
</feature>